<gene>
    <name evidence="1" type="ORF">E5987_06340</name>
</gene>
<reference evidence="1 2" key="1">
    <citation type="submission" date="2019-12" db="EMBL/GenBank/DDBJ databases">
        <title>Microbes associate with the intestines of laboratory mice.</title>
        <authorList>
            <person name="Navarre W."/>
            <person name="Wong E."/>
        </authorList>
    </citation>
    <scope>NUCLEOTIDE SEQUENCE [LARGE SCALE GENOMIC DNA]</scope>
    <source>
        <strain evidence="1 2">NM82_D38</strain>
    </source>
</reference>
<accession>A0A6L6YJH2</accession>
<dbReference type="AlphaFoldDB" id="A0A6L6YJH2"/>
<dbReference type="EMBL" id="WSRP01000016">
    <property type="protein sequence ID" value="MVX56828.1"/>
    <property type="molecule type" value="Genomic_DNA"/>
</dbReference>
<dbReference type="Proteomes" id="UP000472580">
    <property type="component" value="Unassembled WGS sequence"/>
</dbReference>
<evidence type="ECO:0000313" key="2">
    <source>
        <dbReference type="Proteomes" id="UP000472580"/>
    </source>
</evidence>
<evidence type="ECO:0000313" key="1">
    <source>
        <dbReference type="EMBL" id="MVX56828.1"/>
    </source>
</evidence>
<keyword evidence="2" id="KW-1185">Reference proteome</keyword>
<proteinExistence type="predicted"/>
<name>A0A6L6YJH2_9BURK</name>
<protein>
    <submittedName>
        <fullName evidence="1">Uncharacterized protein</fullName>
    </submittedName>
</protein>
<organism evidence="1 2">
    <name type="scientific">Parasutterella muris</name>
    <dbReference type="NCBI Taxonomy" id="2565572"/>
    <lineage>
        <taxon>Bacteria</taxon>
        <taxon>Pseudomonadati</taxon>
        <taxon>Pseudomonadota</taxon>
        <taxon>Betaproteobacteria</taxon>
        <taxon>Burkholderiales</taxon>
        <taxon>Sutterellaceae</taxon>
        <taxon>Parasutterella</taxon>
    </lineage>
</organism>
<comment type="caution">
    <text evidence="1">The sequence shown here is derived from an EMBL/GenBank/DDBJ whole genome shotgun (WGS) entry which is preliminary data.</text>
</comment>
<sequence>MSIISQDLVELLKETCESSECEDISFSVRKNYSGRFMDGKTCLGFCVGRNADWLDLFDMFKNVNSYLFEKVEKELRELKSCARSDSMGLNQIFYFPSKQFPKNFIEEE</sequence>